<evidence type="ECO:0000313" key="1">
    <source>
        <dbReference type="EMBL" id="MBE9255781.1"/>
    </source>
</evidence>
<evidence type="ECO:0000313" key="2">
    <source>
        <dbReference type="Proteomes" id="UP000658720"/>
    </source>
</evidence>
<comment type="caution">
    <text evidence="1">The sequence shown here is derived from an EMBL/GenBank/DDBJ whole genome shotgun (WGS) entry which is preliminary data.</text>
</comment>
<gene>
    <name evidence="1" type="ORF">IQ217_18515</name>
</gene>
<dbReference type="EMBL" id="JADEVV010000096">
    <property type="protein sequence ID" value="MBE9255781.1"/>
    <property type="molecule type" value="Genomic_DNA"/>
</dbReference>
<reference evidence="1 2" key="1">
    <citation type="submission" date="2020-10" db="EMBL/GenBank/DDBJ databases">
        <authorList>
            <person name="Castelo-Branco R."/>
            <person name="Eusebio N."/>
            <person name="Adriana R."/>
            <person name="Vieira A."/>
            <person name="Brugerolle De Fraissinette N."/>
            <person name="Rezende De Castro R."/>
            <person name="Schneider M.P."/>
            <person name="Vasconcelos V."/>
            <person name="Leao P.N."/>
        </authorList>
    </citation>
    <scope>NUCLEOTIDE SEQUENCE [LARGE SCALE GENOMIC DNA]</scope>
    <source>
        <strain evidence="1 2">LEGE 00031</strain>
    </source>
</reference>
<protein>
    <recommendedName>
        <fullName evidence="3">DUF4352 domain-containing protein</fullName>
    </recommendedName>
</protein>
<dbReference type="Proteomes" id="UP000658720">
    <property type="component" value="Unassembled WGS sequence"/>
</dbReference>
<name>A0ABR9VWP9_9SYNC</name>
<accession>A0ABR9VWP9</accession>
<proteinExistence type="predicted"/>
<evidence type="ECO:0008006" key="3">
    <source>
        <dbReference type="Google" id="ProtNLM"/>
    </source>
</evidence>
<keyword evidence="2" id="KW-1185">Reference proteome</keyword>
<sequence>MRVENVVHDRRRLKLAVSLQNNGPEEVEFLYSFLEVRDQDNNLLSSFADSLPPTLPGDRQVYNGTIELFGPLPDSVRGVSIRLASYPDEKVKLQIDAIPIP</sequence>
<organism evidence="1 2">
    <name type="scientific">Synechocystis salina LEGE 00031</name>
    <dbReference type="NCBI Taxonomy" id="1828736"/>
    <lineage>
        <taxon>Bacteria</taxon>
        <taxon>Bacillati</taxon>
        <taxon>Cyanobacteriota</taxon>
        <taxon>Cyanophyceae</taxon>
        <taxon>Synechococcales</taxon>
        <taxon>Merismopediaceae</taxon>
        <taxon>Synechocystis</taxon>
    </lineage>
</organism>